<evidence type="ECO:0000313" key="2">
    <source>
        <dbReference type="EMBL" id="QRD90053.1"/>
    </source>
</evidence>
<organism evidence="2 3">
    <name type="scientific">Aspergillus flavus (strain ATCC 200026 / FGSC A1120 / IAM 13836 / NRRL 3357 / JCM 12722 / SRRC 167)</name>
    <dbReference type="NCBI Taxonomy" id="332952"/>
    <lineage>
        <taxon>Eukaryota</taxon>
        <taxon>Fungi</taxon>
        <taxon>Dikarya</taxon>
        <taxon>Ascomycota</taxon>
        <taxon>Pezizomycotina</taxon>
        <taxon>Eurotiomycetes</taxon>
        <taxon>Eurotiomycetidae</taxon>
        <taxon>Eurotiales</taxon>
        <taxon>Aspergillaceae</taxon>
        <taxon>Aspergillus</taxon>
        <taxon>Aspergillus subgen. Circumdati</taxon>
    </lineage>
</organism>
<feature type="signal peptide" evidence="1">
    <location>
        <begin position="1"/>
        <end position="17"/>
    </location>
</feature>
<keyword evidence="1" id="KW-0732">Signal</keyword>
<dbReference type="EMBL" id="CP044618">
    <property type="protein sequence ID" value="QRD90053.1"/>
    <property type="molecule type" value="Genomic_DNA"/>
</dbReference>
<dbReference type="AlphaFoldDB" id="A0A7U2MUF3"/>
<proteinExistence type="predicted"/>
<dbReference type="Proteomes" id="UP000596276">
    <property type="component" value="Chromosome 4"/>
</dbReference>
<name>A0A7U2MUF3_ASPFN</name>
<evidence type="ECO:0000256" key="1">
    <source>
        <dbReference type="SAM" id="SignalP"/>
    </source>
</evidence>
<sequence length="78" mass="8765">MLKLFLICLPFWDTVVLTPISQEPSLFLPSLQCHMNGILRKTPHFLTKIRVPSEGLLRSDQGTAFYKGSGVTLHVLGR</sequence>
<gene>
    <name evidence="2" type="ORF">F9C07_2157050</name>
</gene>
<keyword evidence="3" id="KW-1185">Reference proteome</keyword>
<dbReference type="VEuPathDB" id="FungiDB:F9C07_2157050"/>
<accession>A0A7U2MUF3</accession>
<evidence type="ECO:0000313" key="3">
    <source>
        <dbReference type="Proteomes" id="UP000596276"/>
    </source>
</evidence>
<reference evidence="3" key="1">
    <citation type="journal article" date="2021" name="G3 (Bethesda)">
        <title>Chromosome assembled and annotated genome sequence of Aspergillus flavus NRRL 3357.</title>
        <authorList>
            <person name="Skerker J.M."/>
            <person name="Pianalto K.M."/>
            <person name="Mondo S.J."/>
            <person name="Yang K."/>
            <person name="Arkin A.P."/>
            <person name="Keller N.P."/>
            <person name="Grigoriev I.V."/>
            <person name="Louise Glass N.L."/>
        </authorList>
    </citation>
    <scope>NUCLEOTIDE SEQUENCE [LARGE SCALE GENOMIC DNA]</scope>
    <source>
        <strain evidence="3">ATCC 200026 / FGSC A1120 / IAM 13836 / NRRL 3357 / JCM 12722 / SRRC 167</strain>
    </source>
</reference>
<protein>
    <submittedName>
        <fullName evidence="2">Uncharacterized protein</fullName>
    </submittedName>
</protein>
<feature type="chain" id="PRO_5031510432" evidence="1">
    <location>
        <begin position="18"/>
        <end position="78"/>
    </location>
</feature>